<dbReference type="Pfam" id="PF13460">
    <property type="entry name" value="NAD_binding_10"/>
    <property type="match status" value="1"/>
</dbReference>
<evidence type="ECO:0000313" key="5">
    <source>
        <dbReference type="EMBL" id="KAF2810604.1"/>
    </source>
</evidence>
<proteinExistence type="inferred from homology"/>
<dbReference type="AlphaFoldDB" id="A0A6A6YRE5"/>
<keyword evidence="6" id="KW-1185">Reference proteome</keyword>
<dbReference type="RefSeq" id="XP_033577568.1">
    <property type="nucleotide sequence ID" value="XM_033715471.1"/>
</dbReference>
<reference evidence="7" key="3">
    <citation type="submission" date="2025-04" db="UniProtKB">
        <authorList>
            <consortium name="RefSeq"/>
        </authorList>
    </citation>
    <scope>IDENTIFICATION</scope>
    <source>
        <strain evidence="7">CBS 304.34</strain>
    </source>
</reference>
<dbReference type="PANTHER" id="PTHR47706:SF9">
    <property type="entry name" value="NMRA-LIKE DOMAIN-CONTAINING PROTEIN-RELATED"/>
    <property type="match status" value="1"/>
</dbReference>
<dbReference type="GeneID" id="54456364"/>
<dbReference type="InterPro" id="IPR036291">
    <property type="entry name" value="NAD(P)-bd_dom_sf"/>
</dbReference>
<evidence type="ECO:0000256" key="2">
    <source>
        <dbReference type="ARBA" id="ARBA00022857"/>
    </source>
</evidence>
<name>A0A6A6YRE5_9PEZI</name>
<reference evidence="7" key="2">
    <citation type="submission" date="2020-04" db="EMBL/GenBank/DDBJ databases">
        <authorList>
            <consortium name="NCBI Genome Project"/>
        </authorList>
    </citation>
    <scope>NUCLEOTIDE SEQUENCE</scope>
    <source>
        <strain evidence="7">CBS 304.34</strain>
    </source>
</reference>
<dbReference type="EMBL" id="MU003699">
    <property type="protein sequence ID" value="KAF2810604.1"/>
    <property type="molecule type" value="Genomic_DNA"/>
</dbReference>
<dbReference type="InterPro" id="IPR051609">
    <property type="entry name" value="NmrA/Isoflavone_reductase-like"/>
</dbReference>
<accession>A0A6A6YRE5</accession>
<keyword evidence="2" id="KW-0521">NADP</keyword>
<dbReference type="InterPro" id="IPR016040">
    <property type="entry name" value="NAD(P)-bd_dom"/>
</dbReference>
<dbReference type="GO" id="GO:0016491">
    <property type="term" value="F:oxidoreductase activity"/>
    <property type="evidence" value="ECO:0007669"/>
    <property type="project" value="UniProtKB-KW"/>
</dbReference>
<dbReference type="SUPFAM" id="SSF51735">
    <property type="entry name" value="NAD(P)-binding Rossmann-fold domains"/>
    <property type="match status" value="1"/>
</dbReference>
<gene>
    <name evidence="5 7" type="ORF">BDZ99DRAFT_386394</name>
</gene>
<dbReference type="Gene3D" id="3.40.50.720">
    <property type="entry name" value="NAD(P)-binding Rossmann-like Domain"/>
    <property type="match status" value="2"/>
</dbReference>
<evidence type="ECO:0000313" key="7">
    <source>
        <dbReference type="RefSeq" id="XP_033577568.1"/>
    </source>
</evidence>
<dbReference type="Proteomes" id="UP000504636">
    <property type="component" value="Unplaced"/>
</dbReference>
<dbReference type="OrthoDB" id="419598at2759"/>
<organism evidence="5">
    <name type="scientific">Mytilinidion resinicola</name>
    <dbReference type="NCBI Taxonomy" id="574789"/>
    <lineage>
        <taxon>Eukaryota</taxon>
        <taxon>Fungi</taxon>
        <taxon>Dikarya</taxon>
        <taxon>Ascomycota</taxon>
        <taxon>Pezizomycotina</taxon>
        <taxon>Dothideomycetes</taxon>
        <taxon>Pleosporomycetidae</taxon>
        <taxon>Mytilinidiales</taxon>
        <taxon>Mytilinidiaceae</taxon>
        <taxon>Mytilinidion</taxon>
    </lineage>
</organism>
<evidence type="ECO:0000313" key="6">
    <source>
        <dbReference type="Proteomes" id="UP000504636"/>
    </source>
</evidence>
<reference evidence="5 7" key="1">
    <citation type="journal article" date="2020" name="Stud. Mycol.">
        <title>101 Dothideomycetes genomes: a test case for predicting lifestyles and emergence of pathogens.</title>
        <authorList>
            <person name="Haridas S."/>
            <person name="Albert R."/>
            <person name="Binder M."/>
            <person name="Bloem J."/>
            <person name="Labutti K."/>
            <person name="Salamov A."/>
            <person name="Andreopoulos B."/>
            <person name="Baker S."/>
            <person name="Barry K."/>
            <person name="Bills G."/>
            <person name="Bluhm B."/>
            <person name="Cannon C."/>
            <person name="Castanera R."/>
            <person name="Culley D."/>
            <person name="Daum C."/>
            <person name="Ezra D."/>
            <person name="Gonzalez J."/>
            <person name="Henrissat B."/>
            <person name="Kuo A."/>
            <person name="Liang C."/>
            <person name="Lipzen A."/>
            <person name="Lutzoni F."/>
            <person name="Magnuson J."/>
            <person name="Mondo S."/>
            <person name="Nolan M."/>
            <person name="Ohm R."/>
            <person name="Pangilinan J."/>
            <person name="Park H.-J."/>
            <person name="Ramirez L."/>
            <person name="Alfaro M."/>
            <person name="Sun H."/>
            <person name="Tritt A."/>
            <person name="Yoshinaga Y."/>
            <person name="Zwiers L.-H."/>
            <person name="Turgeon B."/>
            <person name="Goodwin S."/>
            <person name="Spatafora J."/>
            <person name="Crous P."/>
            <person name="Grigoriev I."/>
        </authorList>
    </citation>
    <scope>NUCLEOTIDE SEQUENCE</scope>
    <source>
        <strain evidence="5 7">CBS 304.34</strain>
    </source>
</reference>
<evidence type="ECO:0000259" key="4">
    <source>
        <dbReference type="Pfam" id="PF13460"/>
    </source>
</evidence>
<feature type="domain" description="NAD(P)-binding" evidence="4">
    <location>
        <begin position="11"/>
        <end position="98"/>
    </location>
</feature>
<comment type="similarity">
    <text evidence="1">Belongs to the NmrA-type oxidoreductase family. Isoflavone reductase subfamily.</text>
</comment>
<protein>
    <recommendedName>
        <fullName evidence="4">NAD(P)-binding domain-containing protein</fullName>
    </recommendedName>
</protein>
<keyword evidence="3" id="KW-0560">Oxidoreductase</keyword>
<evidence type="ECO:0000256" key="3">
    <source>
        <dbReference type="ARBA" id="ARBA00023002"/>
    </source>
</evidence>
<evidence type="ECO:0000256" key="1">
    <source>
        <dbReference type="ARBA" id="ARBA00005725"/>
    </source>
</evidence>
<sequence length="270" mass="30690">MTTIVGIAGITDRIGHLIGASLATNPEVKVRGYGRDEKRLHSDLQGKVQFTTGQADERAALRAFVRGCDVIVCTYWGDHDLMINGQKRLVDLCEEEKICAYLKSKETVQGVHILNSWFMELVWSRHAFLWDHDTRTANYWGDGDEVWEATTLLNITDYTATVALDREAVGFQSFLGDRKSFRDIVATMEDVYKIKIKTKRQGSLAELSDQMKAQNYHPVLYVQAGMYCMLNRQCKLPDALDNAKYPQVKPVTYEKFLQNTRLEDLPTLAG</sequence>
<dbReference type="PANTHER" id="PTHR47706">
    <property type="entry name" value="NMRA-LIKE FAMILY PROTEIN"/>
    <property type="match status" value="1"/>
</dbReference>
<dbReference type="Gene3D" id="3.90.25.10">
    <property type="entry name" value="UDP-galactose 4-epimerase, domain 1"/>
    <property type="match status" value="1"/>
</dbReference>